<name>A0AAV8YZE2_9CUCU</name>
<dbReference type="PROSITE" id="PS51837">
    <property type="entry name" value="LITAF"/>
    <property type="match status" value="1"/>
</dbReference>
<accession>A0AAV8YZE2</accession>
<evidence type="ECO:0000256" key="1">
    <source>
        <dbReference type="ARBA" id="ARBA00004414"/>
    </source>
</evidence>
<evidence type="ECO:0000256" key="6">
    <source>
        <dbReference type="ARBA" id="ARBA00022833"/>
    </source>
</evidence>
<dbReference type="InterPro" id="IPR006629">
    <property type="entry name" value="LITAF"/>
</dbReference>
<comment type="caution">
    <text evidence="10">The sequence shown here is derived from an EMBL/GenBank/DDBJ whole genome shotgun (WGS) entry which is preliminary data.</text>
</comment>
<dbReference type="AlphaFoldDB" id="A0AAV8YZE2"/>
<dbReference type="GO" id="GO:0005765">
    <property type="term" value="C:lysosomal membrane"/>
    <property type="evidence" value="ECO:0007669"/>
    <property type="project" value="UniProtKB-SubCell"/>
</dbReference>
<dbReference type="GO" id="GO:0031902">
    <property type="term" value="C:late endosome membrane"/>
    <property type="evidence" value="ECO:0007669"/>
    <property type="project" value="UniProtKB-SubCell"/>
</dbReference>
<dbReference type="GO" id="GO:0008270">
    <property type="term" value="F:zinc ion binding"/>
    <property type="evidence" value="ECO:0007669"/>
    <property type="project" value="TreeGrafter"/>
</dbReference>
<evidence type="ECO:0000313" key="10">
    <source>
        <dbReference type="EMBL" id="KAJ8956987.1"/>
    </source>
</evidence>
<evidence type="ECO:0000313" key="11">
    <source>
        <dbReference type="Proteomes" id="UP001162162"/>
    </source>
</evidence>
<dbReference type="PANTHER" id="PTHR23292">
    <property type="entry name" value="LIPOPOLYSACCHARIDE-INDUCED TUMOR NECROSIS FACTOR-ALPHA FACTOR"/>
    <property type="match status" value="1"/>
</dbReference>
<evidence type="ECO:0000256" key="5">
    <source>
        <dbReference type="ARBA" id="ARBA00022723"/>
    </source>
</evidence>
<comment type="subcellular location">
    <subcellularLocation>
        <location evidence="2">Endosome membrane</location>
        <topology evidence="2">Peripheral membrane protein</topology>
    </subcellularLocation>
    <subcellularLocation>
        <location evidence="1">Late endosome membrane</location>
    </subcellularLocation>
    <subcellularLocation>
        <location evidence="3">Lysosome membrane</location>
        <topology evidence="3">Peripheral membrane protein</topology>
        <orientation evidence="3">Cytoplasmic side</orientation>
    </subcellularLocation>
</comment>
<feature type="transmembrane region" description="Helical" evidence="8">
    <location>
        <begin position="71"/>
        <end position="89"/>
    </location>
</feature>
<evidence type="ECO:0000256" key="2">
    <source>
        <dbReference type="ARBA" id="ARBA00004481"/>
    </source>
</evidence>
<comment type="similarity">
    <text evidence="4">Belongs to the CDIP1/LITAF family.</text>
</comment>
<evidence type="ECO:0000256" key="3">
    <source>
        <dbReference type="ARBA" id="ARBA00004630"/>
    </source>
</evidence>
<evidence type="ECO:0000256" key="4">
    <source>
        <dbReference type="ARBA" id="ARBA00005975"/>
    </source>
</evidence>
<dbReference type="InterPro" id="IPR037519">
    <property type="entry name" value="LITAF_fam"/>
</dbReference>
<evidence type="ECO:0000256" key="7">
    <source>
        <dbReference type="ARBA" id="ARBA00023136"/>
    </source>
</evidence>
<dbReference type="Proteomes" id="UP001162162">
    <property type="component" value="Unassembled WGS sequence"/>
</dbReference>
<dbReference type="PANTHER" id="PTHR23292:SF6">
    <property type="entry name" value="FI16602P1-RELATED"/>
    <property type="match status" value="1"/>
</dbReference>
<feature type="domain" description="LITAF" evidence="9">
    <location>
        <begin position="28"/>
        <end position="107"/>
    </location>
</feature>
<evidence type="ECO:0000256" key="8">
    <source>
        <dbReference type="SAM" id="Phobius"/>
    </source>
</evidence>
<reference evidence="10" key="1">
    <citation type="journal article" date="2023" name="Insect Mol. Biol.">
        <title>Genome sequencing provides insights into the evolution of gene families encoding plant cell wall-degrading enzymes in longhorned beetles.</title>
        <authorList>
            <person name="Shin N.R."/>
            <person name="Okamura Y."/>
            <person name="Kirsch R."/>
            <person name="Pauchet Y."/>
        </authorList>
    </citation>
    <scope>NUCLEOTIDE SEQUENCE</scope>
    <source>
        <strain evidence="10">AMC_N1</strain>
    </source>
</reference>
<keyword evidence="6" id="KW-0862">Zinc</keyword>
<evidence type="ECO:0000259" key="9">
    <source>
        <dbReference type="PROSITE" id="PS51837"/>
    </source>
</evidence>
<dbReference type="SMART" id="SM00714">
    <property type="entry name" value="LITAF"/>
    <property type="match status" value="1"/>
</dbReference>
<sequence>MEISDSGKKRKSIGAYFCCCASQPGDEEDDQRKGRMYQVGKSPVLITCPNCRATQDTHVALKATGGTHMTALLFLPLLLCWLPYCTVMFRKARHYCSACGAYIGESP</sequence>
<keyword evidence="11" id="KW-1185">Reference proteome</keyword>
<gene>
    <name evidence="10" type="ORF">NQ318_012152</name>
</gene>
<keyword evidence="7 8" id="KW-0472">Membrane</keyword>
<dbReference type="Pfam" id="PF10601">
    <property type="entry name" value="zf-LITAF-like"/>
    <property type="match status" value="1"/>
</dbReference>
<protein>
    <recommendedName>
        <fullName evidence="9">LITAF domain-containing protein</fullName>
    </recommendedName>
</protein>
<proteinExistence type="inferred from homology"/>
<organism evidence="10 11">
    <name type="scientific">Aromia moschata</name>
    <dbReference type="NCBI Taxonomy" id="1265417"/>
    <lineage>
        <taxon>Eukaryota</taxon>
        <taxon>Metazoa</taxon>
        <taxon>Ecdysozoa</taxon>
        <taxon>Arthropoda</taxon>
        <taxon>Hexapoda</taxon>
        <taxon>Insecta</taxon>
        <taxon>Pterygota</taxon>
        <taxon>Neoptera</taxon>
        <taxon>Endopterygota</taxon>
        <taxon>Coleoptera</taxon>
        <taxon>Polyphaga</taxon>
        <taxon>Cucujiformia</taxon>
        <taxon>Chrysomeloidea</taxon>
        <taxon>Cerambycidae</taxon>
        <taxon>Cerambycinae</taxon>
        <taxon>Callichromatini</taxon>
        <taxon>Aromia</taxon>
    </lineage>
</organism>
<dbReference type="EMBL" id="JAPWTK010000026">
    <property type="protein sequence ID" value="KAJ8956987.1"/>
    <property type="molecule type" value="Genomic_DNA"/>
</dbReference>
<keyword evidence="5" id="KW-0479">Metal-binding</keyword>
<keyword evidence="8" id="KW-0812">Transmembrane</keyword>
<keyword evidence="8" id="KW-1133">Transmembrane helix</keyword>